<evidence type="ECO:0000259" key="7">
    <source>
        <dbReference type="Pfam" id="PF00924"/>
    </source>
</evidence>
<dbReference type="SUPFAM" id="SSF50182">
    <property type="entry name" value="Sm-like ribonucleoproteins"/>
    <property type="match status" value="1"/>
</dbReference>
<keyword evidence="4 6" id="KW-0472">Membrane</keyword>
<evidence type="ECO:0000256" key="6">
    <source>
        <dbReference type="SAM" id="Phobius"/>
    </source>
</evidence>
<dbReference type="InterPro" id="IPR006685">
    <property type="entry name" value="MscS_channel_2nd"/>
</dbReference>
<dbReference type="Gene3D" id="2.30.30.60">
    <property type="match status" value="1"/>
</dbReference>
<evidence type="ECO:0000256" key="2">
    <source>
        <dbReference type="ARBA" id="ARBA00022692"/>
    </source>
</evidence>
<dbReference type="Pfam" id="PF00924">
    <property type="entry name" value="MS_channel_2nd"/>
    <property type="match status" value="1"/>
</dbReference>
<dbReference type="InterPro" id="IPR023408">
    <property type="entry name" value="MscS_beta-dom_sf"/>
</dbReference>
<dbReference type="PANTHER" id="PTHR30566:SF25">
    <property type="entry name" value="INNER MEMBRANE PROTEIN"/>
    <property type="match status" value="1"/>
</dbReference>
<feature type="region of interest" description="Disordered" evidence="5">
    <location>
        <begin position="339"/>
        <end position="371"/>
    </location>
</feature>
<dbReference type="AlphaFoldDB" id="A0AB39Y079"/>
<evidence type="ECO:0000256" key="1">
    <source>
        <dbReference type="ARBA" id="ARBA00004370"/>
    </source>
</evidence>
<feature type="compositionally biased region" description="Low complexity" evidence="5">
    <location>
        <begin position="351"/>
        <end position="371"/>
    </location>
</feature>
<evidence type="ECO:0000313" key="8">
    <source>
        <dbReference type="EMBL" id="XDV61927.1"/>
    </source>
</evidence>
<feature type="transmembrane region" description="Helical" evidence="6">
    <location>
        <begin position="88"/>
        <end position="109"/>
    </location>
</feature>
<proteinExistence type="predicted"/>
<keyword evidence="3 6" id="KW-1133">Transmembrane helix</keyword>
<gene>
    <name evidence="8" type="ORF">AB5J51_02725</name>
</gene>
<organism evidence="8">
    <name type="scientific">Streptomyces sp. R33</name>
    <dbReference type="NCBI Taxonomy" id="3238629"/>
    <lineage>
        <taxon>Bacteria</taxon>
        <taxon>Bacillati</taxon>
        <taxon>Actinomycetota</taxon>
        <taxon>Actinomycetes</taxon>
        <taxon>Kitasatosporales</taxon>
        <taxon>Streptomycetaceae</taxon>
        <taxon>Streptomyces</taxon>
    </lineage>
</organism>
<dbReference type="PANTHER" id="PTHR30566">
    <property type="entry name" value="YNAI-RELATED MECHANOSENSITIVE ION CHANNEL"/>
    <property type="match status" value="1"/>
</dbReference>
<dbReference type="Gene3D" id="1.10.287.1260">
    <property type="match status" value="1"/>
</dbReference>
<comment type="subcellular location">
    <subcellularLocation>
        <location evidence="1">Membrane</location>
    </subcellularLocation>
</comment>
<dbReference type="InterPro" id="IPR010920">
    <property type="entry name" value="LSM_dom_sf"/>
</dbReference>
<feature type="transmembrane region" description="Helical" evidence="6">
    <location>
        <begin position="130"/>
        <end position="151"/>
    </location>
</feature>
<feature type="transmembrane region" description="Helical" evidence="6">
    <location>
        <begin position="157"/>
        <end position="176"/>
    </location>
</feature>
<reference evidence="8" key="1">
    <citation type="submission" date="2024-08" db="EMBL/GenBank/DDBJ databases">
        <authorList>
            <person name="Yu S.T."/>
        </authorList>
    </citation>
    <scope>NUCLEOTIDE SEQUENCE</scope>
    <source>
        <strain evidence="8">R33</strain>
    </source>
</reference>
<evidence type="ECO:0000256" key="4">
    <source>
        <dbReference type="ARBA" id="ARBA00023136"/>
    </source>
</evidence>
<protein>
    <submittedName>
        <fullName evidence="8">Mechanosensitive ion channel family protein</fullName>
    </submittedName>
</protein>
<name>A0AB39Y079_9ACTN</name>
<sequence>MNSALRVLTVLGGSILLALAAGWVVDLLLRRADARHPETPLWNLLRRCRHALLIVLLAALLRGAYRQIAWPPLHDHAATVGRVLSLTLIGAGAWLLVAVASAVVESGYARYATATRDPARLRRVRTQVTLIMRVVTVLVAVIAIAAMLVTFPSFRALGTSVLASAGIIGIVAGVAAQSTLGNLFAGFQIAFGDMVRIGDTVVVAGEWGVVEDITLTFLAVRTWDERRITMPVSYFTTRPFENWSRGGIQMTGTVFLHCDHRAPVDLMRDKTEEILHNCKEWDGRGWDLAVTDTTPSTIVVRVIVTAKDPDDLWTARCAVREQLVAWLAEKHPDALPRIVLDPAPAPVPGQASGRPPAPDAAGASGSAPARP</sequence>
<feature type="domain" description="Mechanosensitive ion channel MscS" evidence="7">
    <location>
        <begin position="179"/>
        <end position="245"/>
    </location>
</feature>
<feature type="transmembrane region" description="Helical" evidence="6">
    <location>
        <begin position="6"/>
        <end position="29"/>
    </location>
</feature>
<feature type="transmembrane region" description="Helical" evidence="6">
    <location>
        <begin position="50"/>
        <end position="68"/>
    </location>
</feature>
<keyword evidence="2 6" id="KW-0812">Transmembrane</keyword>
<evidence type="ECO:0000256" key="3">
    <source>
        <dbReference type="ARBA" id="ARBA00022989"/>
    </source>
</evidence>
<dbReference type="RefSeq" id="WP_136226278.1">
    <property type="nucleotide sequence ID" value="NZ_CP165727.1"/>
</dbReference>
<dbReference type="GO" id="GO:0016020">
    <property type="term" value="C:membrane"/>
    <property type="evidence" value="ECO:0007669"/>
    <property type="project" value="UniProtKB-SubCell"/>
</dbReference>
<dbReference type="EMBL" id="CP165727">
    <property type="protein sequence ID" value="XDV61927.1"/>
    <property type="molecule type" value="Genomic_DNA"/>
</dbReference>
<accession>A0AB39Y079</accession>
<evidence type="ECO:0000256" key="5">
    <source>
        <dbReference type="SAM" id="MobiDB-lite"/>
    </source>
</evidence>
<dbReference type="GO" id="GO:0055085">
    <property type="term" value="P:transmembrane transport"/>
    <property type="evidence" value="ECO:0007669"/>
    <property type="project" value="InterPro"/>
</dbReference>